<evidence type="ECO:0000313" key="1">
    <source>
        <dbReference type="Proteomes" id="UP000887564"/>
    </source>
</evidence>
<proteinExistence type="predicted"/>
<name>A0A914RRQ0_PAREQ</name>
<sequence length="32" mass="3695">MRSYCPYTCNQGVPNPEWALVMFMNGTQQVDN</sequence>
<dbReference type="AlphaFoldDB" id="A0A914RRQ0"/>
<accession>A0A914RRQ0</accession>
<protein>
    <submittedName>
        <fullName evidence="2">Uncharacterized protein</fullName>
    </submittedName>
</protein>
<dbReference type="WBParaSite" id="PEQ_0000918001-mRNA-1">
    <property type="protein sequence ID" value="PEQ_0000918001-mRNA-1"/>
    <property type="gene ID" value="PEQ_0000918001"/>
</dbReference>
<organism evidence="1 2">
    <name type="scientific">Parascaris equorum</name>
    <name type="common">Equine roundworm</name>
    <dbReference type="NCBI Taxonomy" id="6256"/>
    <lineage>
        <taxon>Eukaryota</taxon>
        <taxon>Metazoa</taxon>
        <taxon>Ecdysozoa</taxon>
        <taxon>Nematoda</taxon>
        <taxon>Chromadorea</taxon>
        <taxon>Rhabditida</taxon>
        <taxon>Spirurina</taxon>
        <taxon>Ascaridomorpha</taxon>
        <taxon>Ascaridoidea</taxon>
        <taxon>Ascarididae</taxon>
        <taxon>Parascaris</taxon>
    </lineage>
</organism>
<keyword evidence="1" id="KW-1185">Reference proteome</keyword>
<evidence type="ECO:0000313" key="2">
    <source>
        <dbReference type="WBParaSite" id="PEQ_0000918001-mRNA-1"/>
    </source>
</evidence>
<reference evidence="2" key="1">
    <citation type="submission" date="2022-11" db="UniProtKB">
        <authorList>
            <consortium name="WormBaseParasite"/>
        </authorList>
    </citation>
    <scope>IDENTIFICATION</scope>
</reference>
<dbReference type="Proteomes" id="UP000887564">
    <property type="component" value="Unplaced"/>
</dbReference>